<evidence type="ECO:0008006" key="4">
    <source>
        <dbReference type="Google" id="ProtNLM"/>
    </source>
</evidence>
<feature type="chain" id="PRO_5011589310" description="YceI-like domain-containing protein" evidence="1">
    <location>
        <begin position="19"/>
        <end position="190"/>
    </location>
</feature>
<evidence type="ECO:0000256" key="1">
    <source>
        <dbReference type="SAM" id="SignalP"/>
    </source>
</evidence>
<dbReference type="SUPFAM" id="SSF101874">
    <property type="entry name" value="YceI-like"/>
    <property type="match status" value="1"/>
</dbReference>
<accession>A0A1I2IQZ9</accession>
<reference evidence="2 3" key="1">
    <citation type="submission" date="2016-10" db="EMBL/GenBank/DDBJ databases">
        <authorList>
            <person name="de Groot N.N."/>
        </authorList>
    </citation>
    <scope>NUCLEOTIDE SEQUENCE [LARGE SCALE GENOMIC DNA]</scope>
    <source>
        <strain evidence="2 3">CGMCC 1.9156</strain>
    </source>
</reference>
<proteinExistence type="predicted"/>
<dbReference type="PROSITE" id="PS51257">
    <property type="entry name" value="PROKAR_LIPOPROTEIN"/>
    <property type="match status" value="1"/>
</dbReference>
<organism evidence="2 3">
    <name type="scientific">Sunxiuqinia elliptica</name>
    <dbReference type="NCBI Taxonomy" id="655355"/>
    <lineage>
        <taxon>Bacteria</taxon>
        <taxon>Pseudomonadati</taxon>
        <taxon>Bacteroidota</taxon>
        <taxon>Bacteroidia</taxon>
        <taxon>Marinilabiliales</taxon>
        <taxon>Prolixibacteraceae</taxon>
        <taxon>Sunxiuqinia</taxon>
    </lineage>
</organism>
<sequence length="190" mass="21626">MKAPWIIIGVLLMLSCQAAGSGSSGEKDPFSKYMFDQVHIQGKTNVNSFHLEYREDEFCRVPGDLNAKNTNLEIDIPAAQVEADSQVMLKDFLELINAAEYPNISIEIARNEISFQHAEEETKLIELSLNGIKKQFECTTYTQACFGDQWCLNGQLKIRLTDFDIEPPHKFLGLVKVKDEIFINFRILFS</sequence>
<keyword evidence="3" id="KW-1185">Reference proteome</keyword>
<dbReference type="Gene3D" id="2.40.128.110">
    <property type="entry name" value="Lipid/polyisoprenoid-binding, YceI-like"/>
    <property type="match status" value="1"/>
</dbReference>
<feature type="signal peptide" evidence="1">
    <location>
        <begin position="1"/>
        <end position="18"/>
    </location>
</feature>
<keyword evidence="1" id="KW-0732">Signal</keyword>
<evidence type="ECO:0000313" key="3">
    <source>
        <dbReference type="Proteomes" id="UP000198964"/>
    </source>
</evidence>
<dbReference type="InterPro" id="IPR036761">
    <property type="entry name" value="TTHA0802/YceI-like_sf"/>
</dbReference>
<gene>
    <name evidence="2" type="ORF">SAMN05216283_106161</name>
</gene>
<evidence type="ECO:0000313" key="2">
    <source>
        <dbReference type="EMBL" id="SFF44068.1"/>
    </source>
</evidence>
<name>A0A1I2IQZ9_9BACT</name>
<dbReference type="EMBL" id="FONW01000006">
    <property type="protein sequence ID" value="SFF44068.1"/>
    <property type="molecule type" value="Genomic_DNA"/>
</dbReference>
<dbReference type="STRING" id="655355.SAMN05216283_106161"/>
<dbReference type="Proteomes" id="UP000198964">
    <property type="component" value="Unassembled WGS sequence"/>
</dbReference>
<dbReference type="RefSeq" id="WP_093920292.1">
    <property type="nucleotide sequence ID" value="NZ_FONW01000006.1"/>
</dbReference>
<dbReference type="AlphaFoldDB" id="A0A1I2IQZ9"/>
<protein>
    <recommendedName>
        <fullName evidence="4">YceI-like domain-containing protein</fullName>
    </recommendedName>
</protein>